<dbReference type="WBParaSite" id="SBAD_0001280601-mRNA-1">
    <property type="protein sequence ID" value="SBAD_0001280601-mRNA-1"/>
    <property type="gene ID" value="SBAD_0001280601"/>
</dbReference>
<name>A0A183J952_9BILA</name>
<accession>A0A183J952</accession>
<sequence>MDRCHFFLIYTGRFRVKTKFFRRKPNTVDTYIQTVSKSFADRGVQCDLQLAISSEENLASKADVFTDSDNFSQFYDTACQTTSCMPYVLPDAPDDTAGSAGDFARSADFLPSVESACEVTSFYDETHGRSLDAEYVDKLFTDIETQTEGKSSLLDLEAFLCNMETQTSDAIFLTPNDNETQTSWLDFSPLLYQSAHTQTQ</sequence>
<proteinExistence type="predicted"/>
<organism evidence="3">
    <name type="scientific">Soboliphyme baturini</name>
    <dbReference type="NCBI Taxonomy" id="241478"/>
    <lineage>
        <taxon>Eukaryota</taxon>
        <taxon>Metazoa</taxon>
        <taxon>Ecdysozoa</taxon>
        <taxon>Nematoda</taxon>
        <taxon>Enoplea</taxon>
        <taxon>Dorylaimia</taxon>
        <taxon>Dioctophymatida</taxon>
        <taxon>Dioctophymatoidea</taxon>
        <taxon>Soboliphymatidae</taxon>
        <taxon>Soboliphyme</taxon>
    </lineage>
</organism>
<dbReference type="AlphaFoldDB" id="A0A183J952"/>
<reference evidence="1 2" key="2">
    <citation type="submission" date="2018-11" db="EMBL/GenBank/DDBJ databases">
        <authorList>
            <consortium name="Pathogen Informatics"/>
        </authorList>
    </citation>
    <scope>NUCLEOTIDE SEQUENCE [LARGE SCALE GENOMIC DNA]</scope>
</reference>
<evidence type="ECO:0000313" key="1">
    <source>
        <dbReference type="EMBL" id="VDP47928.1"/>
    </source>
</evidence>
<protein>
    <submittedName>
        <fullName evidence="3">SERTA domain-containing protein</fullName>
    </submittedName>
</protein>
<evidence type="ECO:0000313" key="2">
    <source>
        <dbReference type="Proteomes" id="UP000270296"/>
    </source>
</evidence>
<reference evidence="3" key="1">
    <citation type="submission" date="2016-06" db="UniProtKB">
        <authorList>
            <consortium name="WormBaseParasite"/>
        </authorList>
    </citation>
    <scope>IDENTIFICATION</scope>
</reference>
<dbReference type="Proteomes" id="UP000270296">
    <property type="component" value="Unassembled WGS sequence"/>
</dbReference>
<keyword evidence="2" id="KW-1185">Reference proteome</keyword>
<evidence type="ECO:0000313" key="3">
    <source>
        <dbReference type="WBParaSite" id="SBAD_0001280601-mRNA-1"/>
    </source>
</evidence>
<dbReference type="EMBL" id="UZAM01017653">
    <property type="protein sequence ID" value="VDP47928.1"/>
    <property type="molecule type" value="Genomic_DNA"/>
</dbReference>
<gene>
    <name evidence="1" type="ORF">SBAD_LOCUS12400</name>
</gene>